<dbReference type="CDD" id="cd03194">
    <property type="entry name" value="GST_C_3"/>
    <property type="match status" value="1"/>
</dbReference>
<dbReference type="InterPro" id="IPR036282">
    <property type="entry name" value="Glutathione-S-Trfase_C_sf"/>
</dbReference>
<dbReference type="AlphaFoldDB" id="A0A2M9ZG13"/>
<dbReference type="GO" id="GO:0004364">
    <property type="term" value="F:glutathione transferase activity"/>
    <property type="evidence" value="ECO:0007669"/>
    <property type="project" value="TreeGrafter"/>
</dbReference>
<dbReference type="PANTHER" id="PTHR42673:SF4">
    <property type="entry name" value="MALEYLACETOACETATE ISOMERASE"/>
    <property type="match status" value="1"/>
</dbReference>
<dbReference type="PANTHER" id="PTHR42673">
    <property type="entry name" value="MALEYLACETOACETATE ISOMERASE"/>
    <property type="match status" value="1"/>
</dbReference>
<dbReference type="GO" id="GO:0016034">
    <property type="term" value="F:maleylacetoacetate isomerase activity"/>
    <property type="evidence" value="ECO:0007669"/>
    <property type="project" value="TreeGrafter"/>
</dbReference>
<dbReference type="CDD" id="cd03043">
    <property type="entry name" value="GST_N_1"/>
    <property type="match status" value="1"/>
</dbReference>
<dbReference type="Pfam" id="PF13409">
    <property type="entry name" value="GST_N_2"/>
    <property type="match status" value="1"/>
</dbReference>
<dbReference type="GO" id="GO:0006559">
    <property type="term" value="P:L-phenylalanine catabolic process"/>
    <property type="evidence" value="ECO:0007669"/>
    <property type="project" value="TreeGrafter"/>
</dbReference>
<dbReference type="SFLD" id="SFLDG00358">
    <property type="entry name" value="Main_(cytGST)"/>
    <property type="match status" value="1"/>
</dbReference>
<dbReference type="Gene3D" id="3.40.30.10">
    <property type="entry name" value="Glutaredoxin"/>
    <property type="match status" value="1"/>
</dbReference>
<dbReference type="Proteomes" id="UP000231912">
    <property type="component" value="Unassembled WGS sequence"/>
</dbReference>
<dbReference type="SUPFAM" id="SSF52833">
    <property type="entry name" value="Thioredoxin-like"/>
    <property type="match status" value="1"/>
</dbReference>
<proteinExistence type="predicted"/>
<dbReference type="InterPro" id="IPR036249">
    <property type="entry name" value="Thioredoxin-like_sf"/>
</dbReference>
<evidence type="ECO:0000313" key="2">
    <source>
        <dbReference type="EMBL" id="PJZ67335.1"/>
    </source>
</evidence>
<gene>
    <name evidence="2" type="ORF">CH371_04660</name>
</gene>
<reference evidence="2 3" key="1">
    <citation type="submission" date="2017-07" db="EMBL/GenBank/DDBJ databases">
        <title>Leptospira spp. isolated from tropical soils.</title>
        <authorList>
            <person name="Thibeaux R."/>
            <person name="Iraola G."/>
            <person name="Ferres I."/>
            <person name="Bierque E."/>
            <person name="Girault D."/>
            <person name="Soupe-Gilbert M.-E."/>
            <person name="Picardeau M."/>
            <person name="Goarant C."/>
        </authorList>
    </citation>
    <scope>NUCLEOTIDE SEQUENCE [LARGE SCALE GENOMIC DNA]</scope>
    <source>
        <strain evidence="2 3">FH2-C-A2</strain>
    </source>
</reference>
<name>A0A2M9ZG13_9LEPT</name>
<protein>
    <submittedName>
        <fullName evidence="2">Glutathione S-transferase</fullName>
    </submittedName>
</protein>
<dbReference type="GO" id="GO:0006749">
    <property type="term" value="P:glutathione metabolic process"/>
    <property type="evidence" value="ECO:0007669"/>
    <property type="project" value="TreeGrafter"/>
</dbReference>
<dbReference type="Gene3D" id="1.20.1050.10">
    <property type="match status" value="1"/>
</dbReference>
<dbReference type="PROSITE" id="PS50404">
    <property type="entry name" value="GST_NTER"/>
    <property type="match status" value="1"/>
</dbReference>
<dbReference type="InterPro" id="IPR040079">
    <property type="entry name" value="Glutathione_S-Trfase"/>
</dbReference>
<dbReference type="Pfam" id="PF13410">
    <property type="entry name" value="GST_C_2"/>
    <property type="match status" value="1"/>
</dbReference>
<accession>A0A2M9ZG13</accession>
<dbReference type="SFLD" id="SFLDS00019">
    <property type="entry name" value="Glutathione_Transferase_(cytos"/>
    <property type="match status" value="1"/>
</dbReference>
<dbReference type="SUPFAM" id="SSF47616">
    <property type="entry name" value="GST C-terminal domain-like"/>
    <property type="match status" value="1"/>
</dbReference>
<evidence type="ECO:0000259" key="1">
    <source>
        <dbReference type="PROSITE" id="PS50404"/>
    </source>
</evidence>
<sequence>MSDLTLVIGNKNISSWSFRPWILLKQAGIPFQEVSLKLFTPEYASVIAKYSPSGKVPVLHDGDLHVWDTLSISEYLAEKFPNKNLWPKEVKARAKARSAAAEMHSGFTAMRSNMSMNFWGRFPGKELPPEALKDVDRISSLWLEFLQEYGGPFLFGKEFSIADAFYSPVVSRFVTYGISLQPKLQDYVNTITSLPAYKEWGEGAQKEIS</sequence>
<dbReference type="InterPro" id="IPR004045">
    <property type="entry name" value="Glutathione_S-Trfase_N"/>
</dbReference>
<comment type="caution">
    <text evidence="2">The sequence shown here is derived from an EMBL/GenBank/DDBJ whole genome shotgun (WGS) entry which is preliminary data.</text>
</comment>
<dbReference type="FunFam" id="3.40.30.10:FF:000206">
    <property type="entry name" value="Probable glutathione S-transferase"/>
    <property type="match status" value="1"/>
</dbReference>
<dbReference type="RefSeq" id="WP_100757836.1">
    <property type="nucleotide sequence ID" value="NZ_NPDT01000001.1"/>
</dbReference>
<feature type="domain" description="GST N-terminal" evidence="1">
    <location>
        <begin position="4"/>
        <end position="84"/>
    </location>
</feature>
<dbReference type="EMBL" id="NPDT01000001">
    <property type="protein sequence ID" value="PJZ67335.1"/>
    <property type="molecule type" value="Genomic_DNA"/>
</dbReference>
<keyword evidence="2" id="KW-0808">Transferase</keyword>
<organism evidence="2 3">
    <name type="scientific">Leptospira wolffii</name>
    <dbReference type="NCBI Taxonomy" id="409998"/>
    <lineage>
        <taxon>Bacteria</taxon>
        <taxon>Pseudomonadati</taxon>
        <taxon>Spirochaetota</taxon>
        <taxon>Spirochaetia</taxon>
        <taxon>Leptospirales</taxon>
        <taxon>Leptospiraceae</taxon>
        <taxon>Leptospira</taxon>
    </lineage>
</organism>
<evidence type="ECO:0000313" key="3">
    <source>
        <dbReference type="Proteomes" id="UP000231912"/>
    </source>
</evidence>